<sequence>MVRVMGGHKGRRSVNAQVNGNMETMGRFRTRNPHAAGQGTASLVPYPKV</sequence>
<reference evidence="3" key="1">
    <citation type="journal article" date="2019" name="Int. J. Syst. Evol. Microbiol.">
        <title>The Global Catalogue of Microorganisms (GCM) 10K type strain sequencing project: providing services to taxonomists for standard genome sequencing and annotation.</title>
        <authorList>
            <consortium name="The Broad Institute Genomics Platform"/>
            <consortium name="The Broad Institute Genome Sequencing Center for Infectious Disease"/>
            <person name="Wu L."/>
            <person name="Ma J."/>
        </authorList>
    </citation>
    <scope>NUCLEOTIDE SEQUENCE [LARGE SCALE GENOMIC DNA]</scope>
    <source>
        <strain evidence="3">JCM 17316</strain>
    </source>
</reference>
<keyword evidence="3" id="KW-1185">Reference proteome</keyword>
<organism evidence="2 3">
    <name type="scientific">Actinomadura keratinilytica</name>
    <dbReference type="NCBI Taxonomy" id="547461"/>
    <lineage>
        <taxon>Bacteria</taxon>
        <taxon>Bacillati</taxon>
        <taxon>Actinomycetota</taxon>
        <taxon>Actinomycetes</taxon>
        <taxon>Streptosporangiales</taxon>
        <taxon>Thermomonosporaceae</taxon>
        <taxon>Actinomadura</taxon>
    </lineage>
</organism>
<dbReference type="Proteomes" id="UP001500266">
    <property type="component" value="Unassembled WGS sequence"/>
</dbReference>
<evidence type="ECO:0000313" key="3">
    <source>
        <dbReference type="Proteomes" id="UP001500266"/>
    </source>
</evidence>
<comment type="caution">
    <text evidence="2">The sequence shown here is derived from an EMBL/GenBank/DDBJ whole genome shotgun (WGS) entry which is preliminary data.</text>
</comment>
<feature type="compositionally biased region" description="Basic residues" evidence="1">
    <location>
        <begin position="1"/>
        <end position="12"/>
    </location>
</feature>
<gene>
    <name evidence="2" type="ORF">GCM10022416_18100</name>
</gene>
<evidence type="ECO:0000313" key="2">
    <source>
        <dbReference type="EMBL" id="GAA4135488.1"/>
    </source>
</evidence>
<dbReference type="EMBL" id="BAABDO010000018">
    <property type="protein sequence ID" value="GAA4135488.1"/>
    <property type="molecule type" value="Genomic_DNA"/>
</dbReference>
<feature type="region of interest" description="Disordered" evidence="1">
    <location>
        <begin position="1"/>
        <end position="20"/>
    </location>
</feature>
<protein>
    <submittedName>
        <fullName evidence="2">Uncharacterized protein</fullName>
    </submittedName>
</protein>
<proteinExistence type="predicted"/>
<accession>A0ABP7YFZ3</accession>
<evidence type="ECO:0000256" key="1">
    <source>
        <dbReference type="SAM" id="MobiDB-lite"/>
    </source>
</evidence>
<feature type="region of interest" description="Disordered" evidence="1">
    <location>
        <begin position="30"/>
        <end position="49"/>
    </location>
</feature>
<name>A0ABP7YFZ3_9ACTN</name>